<evidence type="ECO:0000256" key="7">
    <source>
        <dbReference type="ARBA" id="ARBA00046288"/>
    </source>
</evidence>
<dbReference type="RefSeq" id="XP_014154112.1">
    <property type="nucleotide sequence ID" value="XM_014298637.1"/>
</dbReference>
<evidence type="ECO:0000256" key="1">
    <source>
        <dbReference type="ARBA" id="ARBA00022692"/>
    </source>
</evidence>
<keyword evidence="8" id="KW-0732">Signal</keyword>
<dbReference type="AlphaFoldDB" id="A0A0L0FTR0"/>
<keyword evidence="4" id="KW-0472">Membrane</keyword>
<keyword evidence="1" id="KW-0812">Transmembrane</keyword>
<dbReference type="GO" id="GO:0012505">
    <property type="term" value="C:endomembrane system"/>
    <property type="evidence" value="ECO:0007669"/>
    <property type="project" value="UniProtKB-SubCell"/>
</dbReference>
<dbReference type="InterPro" id="IPR035993">
    <property type="entry name" value="Notch-like_dom_sf"/>
</dbReference>
<evidence type="ECO:0000256" key="8">
    <source>
        <dbReference type="SAM" id="SignalP"/>
    </source>
</evidence>
<organism evidence="10 11">
    <name type="scientific">Sphaeroforma arctica JP610</name>
    <dbReference type="NCBI Taxonomy" id="667725"/>
    <lineage>
        <taxon>Eukaryota</taxon>
        <taxon>Ichthyosporea</taxon>
        <taxon>Ichthyophonida</taxon>
        <taxon>Sphaeroforma</taxon>
    </lineage>
</organism>
<evidence type="ECO:0000313" key="10">
    <source>
        <dbReference type="EMBL" id="KNC80210.1"/>
    </source>
</evidence>
<comment type="subcellular location">
    <subcellularLocation>
        <location evidence="7">Endomembrane system</location>
        <topology evidence="7">Single-pass type I membrane protein</topology>
    </subcellularLocation>
</comment>
<feature type="chain" id="PRO_5005538993" description="LNR domain-containing protein" evidence="8">
    <location>
        <begin position="19"/>
        <end position="225"/>
    </location>
</feature>
<dbReference type="SUPFAM" id="SSF90193">
    <property type="entry name" value="Notch domain"/>
    <property type="match status" value="1"/>
</dbReference>
<dbReference type="InterPro" id="IPR000800">
    <property type="entry name" value="Notch_dom"/>
</dbReference>
<protein>
    <recommendedName>
        <fullName evidence="9">LNR domain-containing protein</fullName>
    </recommendedName>
</protein>
<dbReference type="EMBL" id="KQ242184">
    <property type="protein sequence ID" value="KNC80210.1"/>
    <property type="molecule type" value="Genomic_DNA"/>
</dbReference>
<sequence>MISVKATLVAAVCALVLSAPLEDDVFPTPADATDYGANVAGVELLHLTDDGPMVTAKNVTVNETVPLGRSIIPGVNWYEVDVCSYFENDCCDESVCNYKVKYGNGVCNSECNSRVCGYDGGDCNPDNKGFQITNNCHLSVDIAFLHLKNDGTWVTTCWYEADPGKSVRPLHLYSDNLVWYYYARVRGTNKEWHGDVDRVCDMQTLGFRKVTSLHTDEFLERSLSC</sequence>
<evidence type="ECO:0000259" key="9">
    <source>
        <dbReference type="SMART" id="SM00004"/>
    </source>
</evidence>
<evidence type="ECO:0000256" key="4">
    <source>
        <dbReference type="ARBA" id="ARBA00023136"/>
    </source>
</evidence>
<keyword evidence="3" id="KW-1133">Transmembrane helix</keyword>
<keyword evidence="11" id="KW-1185">Reference proteome</keyword>
<dbReference type="GeneID" id="25907924"/>
<evidence type="ECO:0000256" key="5">
    <source>
        <dbReference type="ARBA" id="ARBA00023157"/>
    </source>
</evidence>
<evidence type="ECO:0000256" key="3">
    <source>
        <dbReference type="ARBA" id="ARBA00022989"/>
    </source>
</evidence>
<evidence type="ECO:0000313" key="11">
    <source>
        <dbReference type="Proteomes" id="UP000054560"/>
    </source>
</evidence>
<keyword evidence="6" id="KW-0325">Glycoprotein</keyword>
<accession>A0A0L0FTR0</accession>
<name>A0A0L0FTR0_9EUKA</name>
<reference evidence="10 11" key="1">
    <citation type="submission" date="2011-02" db="EMBL/GenBank/DDBJ databases">
        <title>The Genome Sequence of Sphaeroforma arctica JP610.</title>
        <authorList>
            <consortium name="The Broad Institute Genome Sequencing Platform"/>
            <person name="Russ C."/>
            <person name="Cuomo C."/>
            <person name="Young S.K."/>
            <person name="Zeng Q."/>
            <person name="Gargeya S."/>
            <person name="Alvarado L."/>
            <person name="Berlin A."/>
            <person name="Chapman S.B."/>
            <person name="Chen Z."/>
            <person name="Freedman E."/>
            <person name="Gellesch M."/>
            <person name="Goldberg J."/>
            <person name="Griggs A."/>
            <person name="Gujja S."/>
            <person name="Heilman E."/>
            <person name="Heiman D."/>
            <person name="Howarth C."/>
            <person name="Mehta T."/>
            <person name="Neiman D."/>
            <person name="Pearson M."/>
            <person name="Roberts A."/>
            <person name="Saif S."/>
            <person name="Shea T."/>
            <person name="Shenoy N."/>
            <person name="Sisk P."/>
            <person name="Stolte C."/>
            <person name="Sykes S."/>
            <person name="White J."/>
            <person name="Yandava C."/>
            <person name="Burger G."/>
            <person name="Gray M.W."/>
            <person name="Holland P.W.H."/>
            <person name="King N."/>
            <person name="Lang F.B.F."/>
            <person name="Roger A.J."/>
            <person name="Ruiz-Trillo I."/>
            <person name="Haas B."/>
            <person name="Nusbaum C."/>
            <person name="Birren B."/>
        </authorList>
    </citation>
    <scope>NUCLEOTIDE SEQUENCE [LARGE SCALE GENOMIC DNA]</scope>
    <source>
        <strain evidence="10 11">JP610</strain>
    </source>
</reference>
<feature type="domain" description="LNR" evidence="9">
    <location>
        <begin position="89"/>
        <end position="124"/>
    </location>
</feature>
<dbReference type="Pfam" id="PF00066">
    <property type="entry name" value="Notch"/>
    <property type="match status" value="1"/>
</dbReference>
<proteinExistence type="predicted"/>
<keyword evidence="2" id="KW-0677">Repeat</keyword>
<feature type="signal peptide" evidence="8">
    <location>
        <begin position="1"/>
        <end position="18"/>
    </location>
</feature>
<dbReference type="SMART" id="SM00004">
    <property type="entry name" value="NL"/>
    <property type="match status" value="1"/>
</dbReference>
<gene>
    <name evidence="10" type="ORF">SARC_07420</name>
</gene>
<dbReference type="Gene3D" id="4.10.470.20">
    <property type="match status" value="1"/>
</dbReference>
<dbReference type="Proteomes" id="UP000054560">
    <property type="component" value="Unassembled WGS sequence"/>
</dbReference>
<evidence type="ECO:0000256" key="2">
    <source>
        <dbReference type="ARBA" id="ARBA00022737"/>
    </source>
</evidence>
<keyword evidence="5" id="KW-1015">Disulfide bond</keyword>
<dbReference type="OrthoDB" id="6125748at2759"/>
<evidence type="ECO:0000256" key="6">
    <source>
        <dbReference type="ARBA" id="ARBA00023180"/>
    </source>
</evidence>